<dbReference type="GO" id="GO:0005886">
    <property type="term" value="C:plasma membrane"/>
    <property type="evidence" value="ECO:0007669"/>
    <property type="project" value="TreeGrafter"/>
</dbReference>
<feature type="region of interest" description="Disordered" evidence="5">
    <location>
        <begin position="199"/>
        <end position="231"/>
    </location>
</feature>
<gene>
    <name evidence="7" type="ORF">FIBSPDRAFT_904057</name>
</gene>
<feature type="region of interest" description="Disordered" evidence="5">
    <location>
        <begin position="1"/>
        <end position="23"/>
    </location>
</feature>
<evidence type="ECO:0000256" key="3">
    <source>
        <dbReference type="ARBA" id="ARBA00023180"/>
    </source>
</evidence>
<evidence type="ECO:0000256" key="4">
    <source>
        <dbReference type="ARBA" id="ARBA00023316"/>
    </source>
</evidence>
<evidence type="ECO:0000256" key="2">
    <source>
        <dbReference type="ARBA" id="ARBA00023136"/>
    </source>
</evidence>
<proteinExistence type="predicted"/>
<evidence type="ECO:0000256" key="6">
    <source>
        <dbReference type="SAM" id="Phobius"/>
    </source>
</evidence>
<dbReference type="Gene3D" id="2.60.120.200">
    <property type="match status" value="1"/>
</dbReference>
<dbReference type="OrthoDB" id="412647at2759"/>
<feature type="region of interest" description="Disordered" evidence="5">
    <location>
        <begin position="782"/>
        <end position="803"/>
    </location>
</feature>
<keyword evidence="6" id="KW-1133">Transmembrane helix</keyword>
<dbReference type="EMBL" id="KV417893">
    <property type="protein sequence ID" value="KZP04726.1"/>
    <property type="molecule type" value="Genomic_DNA"/>
</dbReference>
<feature type="region of interest" description="Disordered" evidence="5">
    <location>
        <begin position="612"/>
        <end position="642"/>
    </location>
</feature>
<dbReference type="Pfam" id="PF03935">
    <property type="entry name" value="SKN1_KRE6_Sbg1"/>
    <property type="match status" value="1"/>
</dbReference>
<sequence length="904" mass="100133">MRRPRLSRTARNSSPPPPSRSSEPAFLAASFVLNRFRLLTPTSSGRRASADELAALHRAWTLRLDSRWIGWREDLKTCCMGVCPFPLLSVFVMFLIGAPPFGFACAFVFAAAWDRPSDLSGEAEGIFRISRLARLSSPSPPSHPPTPGPSYDDCDWDMARPVVLPALEKFTKSRVLLGDRHVRRGCLRASARGGDGRFAASIKDGWKPRQRQGDEGHRRTALTPPPGRAPTRNLSPIFIHLIGPWVPLRSPLFPRRMHAIAREARCGSVAFMILDAGSCADSSAKICDGPGTAGVMLMTVRRWFSFTVARVLNVEGLLSRRLRTGDVFEVMSVGVYSFFPPPYYKTEADSVARERKPGRRAGRAWPLPCVFVLGGVLAAYVVICAEFRERATTSTAWRSSSSCGYPIRKWGGFSQRDLAFDKLLLGKDAFKWPDFVDMTGEGRLPVVDPELNAESLITRRYFSLSPNHLYWGADAGAGHAEENDILHNPDPRRDSAKDKMGNICTGRGLSNLGCLFVVVGSLATLFAGYPFITYFKKNNLSAIGGYNIGGINSTSQVPTNASLEITLSEKQTRGRDYQDGMMSSWNKFCFAGGMVEMTLPYVYDEFDVETAPNQTRTDVPSRQPPEARQISTRLSRATCPGKSHPGPIHFDGTYVGRSAPEIDIFEAQITGTPLISQVGQWAPFNEGVWDPYTGGSDQQAPSVVTKTGTQCFNVYGIEYKPGFDDVVYSLSIGLIYRPGTVTRTRVDDHRRELGASNATEISPGPVAQEPMDLIMPVSSHEPGPVRQRWHSGHNTHPVPRDHPGDVINYDYDCDPDDFPAADYINQYIEAYTNPNLTTWKDDYEQPFPKSSFFGQCWTCAGHVKMLRVAQPSFHVPRISDLPGERQASSLPSMIEYQLDLVEMC</sequence>
<dbReference type="Proteomes" id="UP000076532">
    <property type="component" value="Unassembled WGS sequence"/>
</dbReference>
<evidence type="ECO:0000256" key="1">
    <source>
        <dbReference type="ARBA" id="ARBA00004370"/>
    </source>
</evidence>
<evidence type="ECO:0000256" key="5">
    <source>
        <dbReference type="SAM" id="MobiDB-lite"/>
    </source>
</evidence>
<dbReference type="GO" id="GO:0031505">
    <property type="term" value="P:fungal-type cell wall organization"/>
    <property type="evidence" value="ECO:0007669"/>
    <property type="project" value="TreeGrafter"/>
</dbReference>
<feature type="transmembrane region" description="Helical" evidence="6">
    <location>
        <begin position="90"/>
        <end position="113"/>
    </location>
</feature>
<comment type="subcellular location">
    <subcellularLocation>
        <location evidence="1">Membrane</location>
    </subcellularLocation>
</comment>
<keyword evidence="4" id="KW-0961">Cell wall biogenesis/degradation</keyword>
<feature type="compositionally biased region" description="Basic and acidic residues" evidence="5">
    <location>
        <begin position="204"/>
        <end position="218"/>
    </location>
</feature>
<dbReference type="InterPro" id="IPR005629">
    <property type="entry name" value="Skn1/Kre6/Sbg1"/>
</dbReference>
<protein>
    <submittedName>
        <fullName evidence="7">Glycoside hydrolase family 16 protein</fullName>
    </submittedName>
</protein>
<dbReference type="PANTHER" id="PTHR31361">
    <property type="entry name" value="BETA-GLUCAN SYNTHESIS-ASSOCIATED PROTEIN KRE6-RELATED"/>
    <property type="match status" value="1"/>
</dbReference>
<name>A0A167V7M2_9AGAM</name>
<dbReference type="STRING" id="436010.A0A167V7M2"/>
<feature type="transmembrane region" description="Helical" evidence="6">
    <location>
        <begin position="364"/>
        <end position="383"/>
    </location>
</feature>
<dbReference type="AlphaFoldDB" id="A0A167V7M2"/>
<organism evidence="7 8">
    <name type="scientific">Athelia psychrophila</name>
    <dbReference type="NCBI Taxonomy" id="1759441"/>
    <lineage>
        <taxon>Eukaryota</taxon>
        <taxon>Fungi</taxon>
        <taxon>Dikarya</taxon>
        <taxon>Basidiomycota</taxon>
        <taxon>Agaricomycotina</taxon>
        <taxon>Agaricomycetes</taxon>
        <taxon>Agaricomycetidae</taxon>
        <taxon>Atheliales</taxon>
        <taxon>Atheliaceae</taxon>
        <taxon>Athelia</taxon>
    </lineage>
</organism>
<dbReference type="GO" id="GO:0006078">
    <property type="term" value="P:(1-&gt;6)-beta-D-glucan biosynthetic process"/>
    <property type="evidence" value="ECO:0007669"/>
    <property type="project" value="TreeGrafter"/>
</dbReference>
<keyword evidence="2 6" id="KW-0472">Membrane</keyword>
<keyword evidence="6" id="KW-0812">Transmembrane</keyword>
<keyword evidence="8" id="KW-1185">Reference proteome</keyword>
<dbReference type="GO" id="GO:0005789">
    <property type="term" value="C:endoplasmic reticulum membrane"/>
    <property type="evidence" value="ECO:0007669"/>
    <property type="project" value="TreeGrafter"/>
</dbReference>
<accession>A0A167V7M2</accession>
<dbReference type="PANTHER" id="PTHR31361:SF1">
    <property type="entry name" value="BETA-GLUCAN SYNTHESIS-ASSOCIATED PROTEIN KRE6-RELATED"/>
    <property type="match status" value="1"/>
</dbReference>
<feature type="transmembrane region" description="Helical" evidence="6">
    <location>
        <begin position="509"/>
        <end position="532"/>
    </location>
</feature>
<keyword evidence="7" id="KW-0378">Hydrolase</keyword>
<keyword evidence="3" id="KW-0325">Glycoprotein</keyword>
<evidence type="ECO:0000313" key="7">
    <source>
        <dbReference type="EMBL" id="KZP04726.1"/>
    </source>
</evidence>
<reference evidence="7 8" key="1">
    <citation type="journal article" date="2016" name="Mol. Biol. Evol.">
        <title>Comparative Genomics of Early-Diverging Mushroom-Forming Fungi Provides Insights into the Origins of Lignocellulose Decay Capabilities.</title>
        <authorList>
            <person name="Nagy L.G."/>
            <person name="Riley R."/>
            <person name="Tritt A."/>
            <person name="Adam C."/>
            <person name="Daum C."/>
            <person name="Floudas D."/>
            <person name="Sun H."/>
            <person name="Yadav J.S."/>
            <person name="Pangilinan J."/>
            <person name="Larsson K.H."/>
            <person name="Matsuura K."/>
            <person name="Barry K."/>
            <person name="Labutti K."/>
            <person name="Kuo R."/>
            <person name="Ohm R.A."/>
            <person name="Bhattacharya S.S."/>
            <person name="Shirouzu T."/>
            <person name="Yoshinaga Y."/>
            <person name="Martin F.M."/>
            <person name="Grigoriev I.V."/>
            <person name="Hibbett D.S."/>
        </authorList>
    </citation>
    <scope>NUCLEOTIDE SEQUENCE [LARGE SCALE GENOMIC DNA]</scope>
    <source>
        <strain evidence="7 8">CBS 109695</strain>
    </source>
</reference>
<dbReference type="GO" id="GO:0015926">
    <property type="term" value="F:glucosidase activity"/>
    <property type="evidence" value="ECO:0007669"/>
    <property type="project" value="TreeGrafter"/>
</dbReference>
<evidence type="ECO:0000313" key="8">
    <source>
        <dbReference type="Proteomes" id="UP000076532"/>
    </source>
</evidence>